<keyword evidence="2" id="KW-0808">Transferase</keyword>
<name>A0ABY4RXU3_9BACL</name>
<dbReference type="PANTHER" id="PTHR12049">
    <property type="entry name" value="PROTEIN ARGININE METHYLTRANSFERASE NDUFAF7, MITOCHONDRIAL"/>
    <property type="match status" value="1"/>
</dbReference>
<organism evidence="3 4">
    <name type="scientific">Paenibacillus konkukensis</name>
    <dbReference type="NCBI Taxonomy" id="2020716"/>
    <lineage>
        <taxon>Bacteria</taxon>
        <taxon>Bacillati</taxon>
        <taxon>Bacillota</taxon>
        <taxon>Bacilli</taxon>
        <taxon>Bacillales</taxon>
        <taxon>Paenibacillaceae</taxon>
        <taxon>Paenibacillus</taxon>
    </lineage>
</organism>
<dbReference type="Pfam" id="PF02636">
    <property type="entry name" value="Methyltransf_28"/>
    <property type="match status" value="1"/>
</dbReference>
<evidence type="ECO:0000256" key="2">
    <source>
        <dbReference type="ARBA" id="ARBA00022679"/>
    </source>
</evidence>
<dbReference type="RefSeq" id="WP_249862527.1">
    <property type="nucleotide sequence ID" value="NZ_CP027059.1"/>
</dbReference>
<protein>
    <recommendedName>
        <fullName evidence="5">SAM-dependent methyltransferase</fullName>
    </recommendedName>
</protein>
<sequence length="369" mass="41408">MYGSEQLVKAIRERIGRSADQAIRFRDYMQMCLYEPECGYYSSDRVKIGRSGDFYTSASIGGLIGETLADYIASQTAVRDAGGAATITEWGGGNGRLARQLLDRLEAAYPDFYAGITYISIEKSPVHLAMQQEELSGHRDRVRWMTEQEWLNGAPWNGAFIISNELVDAMPVHRIQALQGRLMELYVEWDEGRDRFAEKPLREAEKPVADYLAAQGAVLREGQLAEVNLDGSRWIAEAGSALGSGQIITIDYGDAAEELYAPHRMKGTFLCYRRHAASDDPYAAPGETDMTAHVNFTALIEAGERSGLRLKEYKTQKQFLVDNGILHKLQNTLNPDPFSPEAKRNRAIRQLLLSDQMSELFKVLVQEKR</sequence>
<keyword evidence="4" id="KW-1185">Reference proteome</keyword>
<evidence type="ECO:0000313" key="4">
    <source>
        <dbReference type="Proteomes" id="UP001057134"/>
    </source>
</evidence>
<evidence type="ECO:0008006" key="5">
    <source>
        <dbReference type="Google" id="ProtNLM"/>
    </source>
</evidence>
<dbReference type="SUPFAM" id="SSF53335">
    <property type="entry name" value="S-adenosyl-L-methionine-dependent methyltransferases"/>
    <property type="match status" value="1"/>
</dbReference>
<keyword evidence="1" id="KW-0489">Methyltransferase</keyword>
<evidence type="ECO:0000313" key="3">
    <source>
        <dbReference type="EMBL" id="UQZ87033.1"/>
    </source>
</evidence>
<dbReference type="InterPro" id="IPR038375">
    <property type="entry name" value="NDUFAF7_sf"/>
</dbReference>
<evidence type="ECO:0000256" key="1">
    <source>
        <dbReference type="ARBA" id="ARBA00022603"/>
    </source>
</evidence>
<accession>A0ABY4RXU3</accession>
<dbReference type="InterPro" id="IPR029063">
    <property type="entry name" value="SAM-dependent_MTases_sf"/>
</dbReference>
<proteinExistence type="predicted"/>
<dbReference type="InterPro" id="IPR003788">
    <property type="entry name" value="NDUFAF7"/>
</dbReference>
<dbReference type="Gene3D" id="3.40.50.12710">
    <property type="match status" value="1"/>
</dbReference>
<dbReference type="PANTHER" id="PTHR12049:SF7">
    <property type="entry name" value="PROTEIN ARGININE METHYLTRANSFERASE NDUFAF7, MITOCHONDRIAL"/>
    <property type="match status" value="1"/>
</dbReference>
<dbReference type="Proteomes" id="UP001057134">
    <property type="component" value="Chromosome"/>
</dbReference>
<reference evidence="3" key="1">
    <citation type="submission" date="2018-02" db="EMBL/GenBank/DDBJ databases">
        <authorList>
            <person name="Kim S.-K."/>
            <person name="Jung H.-I."/>
            <person name="Lee S.-W."/>
        </authorList>
    </citation>
    <scope>NUCLEOTIDE SEQUENCE</scope>
    <source>
        <strain evidence="3">SK3146</strain>
    </source>
</reference>
<dbReference type="EMBL" id="CP027059">
    <property type="protein sequence ID" value="UQZ87033.1"/>
    <property type="molecule type" value="Genomic_DNA"/>
</dbReference>
<reference evidence="3" key="2">
    <citation type="journal article" date="2021" name="J Anim Sci Technol">
        <title>Complete genome sequence of Paenibacillus konkukensis sp. nov. SK3146 as a potential probiotic strain.</title>
        <authorList>
            <person name="Jung H.I."/>
            <person name="Park S."/>
            <person name="Niu K.M."/>
            <person name="Lee S.W."/>
            <person name="Kothari D."/>
            <person name="Yi K.J."/>
            <person name="Kim S.K."/>
        </authorList>
    </citation>
    <scope>NUCLEOTIDE SEQUENCE</scope>
    <source>
        <strain evidence="3">SK3146</strain>
    </source>
</reference>
<gene>
    <name evidence="3" type="ORF">SK3146_06326</name>
</gene>